<evidence type="ECO:0008006" key="3">
    <source>
        <dbReference type="Google" id="ProtNLM"/>
    </source>
</evidence>
<organism evidence="1 2">
    <name type="scientific">Morchella conica CCBAS932</name>
    <dbReference type="NCBI Taxonomy" id="1392247"/>
    <lineage>
        <taxon>Eukaryota</taxon>
        <taxon>Fungi</taxon>
        <taxon>Dikarya</taxon>
        <taxon>Ascomycota</taxon>
        <taxon>Pezizomycotina</taxon>
        <taxon>Pezizomycetes</taxon>
        <taxon>Pezizales</taxon>
        <taxon>Morchellaceae</taxon>
        <taxon>Morchella</taxon>
    </lineage>
</organism>
<dbReference type="InterPro" id="IPR025638">
    <property type="entry name" value="DUF4336"/>
</dbReference>
<dbReference type="STRING" id="1392247.A0A3N4KIS4"/>
<dbReference type="InParanoid" id="A0A3N4KIS4"/>
<keyword evidence="2" id="KW-1185">Reference proteome</keyword>
<evidence type="ECO:0000313" key="2">
    <source>
        <dbReference type="Proteomes" id="UP000277580"/>
    </source>
</evidence>
<sequence>MSKEQNMSATMVIRSVSPQITTLSVPFLRFNRFKFGGRATIVRLQTGNLAVFSPVSLTQEARDTVTSLGGNVSYIIAPDIEHHMQLGPWKAAYQNAQVIGPEGLREKRAKQGNEDVVIDHIFTKENKRSIKLPEDFAREFDVEYFDGHANKELAFLHKPTRTFINADLVFNLPAYEQYSKTGENPESGVYGKLMAMILGIHGKGQQRFIWWATAKDKNSFSQSAKVVAGWDFDKIIPCHGDVIETEGSAVFKRLFAWHL</sequence>
<reference evidence="1 2" key="1">
    <citation type="journal article" date="2018" name="Nat. Ecol. Evol.">
        <title>Pezizomycetes genomes reveal the molecular basis of ectomycorrhizal truffle lifestyle.</title>
        <authorList>
            <person name="Murat C."/>
            <person name="Payen T."/>
            <person name="Noel B."/>
            <person name="Kuo A."/>
            <person name="Morin E."/>
            <person name="Chen J."/>
            <person name="Kohler A."/>
            <person name="Krizsan K."/>
            <person name="Balestrini R."/>
            <person name="Da Silva C."/>
            <person name="Montanini B."/>
            <person name="Hainaut M."/>
            <person name="Levati E."/>
            <person name="Barry K.W."/>
            <person name="Belfiori B."/>
            <person name="Cichocki N."/>
            <person name="Clum A."/>
            <person name="Dockter R.B."/>
            <person name="Fauchery L."/>
            <person name="Guy J."/>
            <person name="Iotti M."/>
            <person name="Le Tacon F."/>
            <person name="Lindquist E.A."/>
            <person name="Lipzen A."/>
            <person name="Malagnac F."/>
            <person name="Mello A."/>
            <person name="Molinier V."/>
            <person name="Miyauchi S."/>
            <person name="Poulain J."/>
            <person name="Riccioni C."/>
            <person name="Rubini A."/>
            <person name="Sitrit Y."/>
            <person name="Splivallo R."/>
            <person name="Traeger S."/>
            <person name="Wang M."/>
            <person name="Zifcakova L."/>
            <person name="Wipf D."/>
            <person name="Zambonelli A."/>
            <person name="Paolocci F."/>
            <person name="Nowrousian M."/>
            <person name="Ottonello S."/>
            <person name="Baldrian P."/>
            <person name="Spatafora J.W."/>
            <person name="Henrissat B."/>
            <person name="Nagy L.G."/>
            <person name="Aury J.M."/>
            <person name="Wincker P."/>
            <person name="Grigoriev I.V."/>
            <person name="Bonfante P."/>
            <person name="Martin F.M."/>
        </authorList>
    </citation>
    <scope>NUCLEOTIDE SEQUENCE [LARGE SCALE GENOMIC DNA]</scope>
    <source>
        <strain evidence="1 2">CCBAS932</strain>
    </source>
</reference>
<dbReference type="PANTHER" id="PTHR33835">
    <property type="entry name" value="YALI0C07656P"/>
    <property type="match status" value="1"/>
</dbReference>
<evidence type="ECO:0000313" key="1">
    <source>
        <dbReference type="EMBL" id="RPB10474.1"/>
    </source>
</evidence>
<gene>
    <name evidence="1" type="ORF">P167DRAFT_537652</name>
</gene>
<dbReference type="OrthoDB" id="421671at2759"/>
<accession>A0A3N4KIS4</accession>
<protein>
    <recommendedName>
        <fullName evidence="3">DUF4336 domain-containing protein</fullName>
    </recommendedName>
</protein>
<name>A0A3N4KIS4_9PEZI</name>
<dbReference type="Gene3D" id="3.60.15.10">
    <property type="entry name" value="Ribonuclease Z/Hydroxyacylglutathione hydrolase-like"/>
    <property type="match status" value="1"/>
</dbReference>
<dbReference type="AlphaFoldDB" id="A0A3N4KIS4"/>
<dbReference type="Pfam" id="PF14234">
    <property type="entry name" value="DUF4336"/>
    <property type="match status" value="1"/>
</dbReference>
<proteinExistence type="predicted"/>
<dbReference type="InterPro" id="IPR036866">
    <property type="entry name" value="RibonucZ/Hydroxyglut_hydro"/>
</dbReference>
<dbReference type="EMBL" id="ML119143">
    <property type="protein sequence ID" value="RPB10474.1"/>
    <property type="molecule type" value="Genomic_DNA"/>
</dbReference>
<dbReference type="Proteomes" id="UP000277580">
    <property type="component" value="Unassembled WGS sequence"/>
</dbReference>
<dbReference type="PANTHER" id="PTHR33835:SF1">
    <property type="entry name" value="METALLO-BETA-LACTAMASE DOMAIN-CONTAINING PROTEIN"/>
    <property type="match status" value="1"/>
</dbReference>
<dbReference type="SUPFAM" id="SSF56281">
    <property type="entry name" value="Metallo-hydrolase/oxidoreductase"/>
    <property type="match status" value="1"/>
</dbReference>